<evidence type="ECO:0000256" key="2">
    <source>
        <dbReference type="SAM" id="Phobius"/>
    </source>
</evidence>
<evidence type="ECO:0000313" key="3">
    <source>
        <dbReference type="EMBL" id="KAG2227707.1"/>
    </source>
</evidence>
<feature type="region of interest" description="Disordered" evidence="1">
    <location>
        <begin position="33"/>
        <end position="91"/>
    </location>
</feature>
<reference evidence="3 4" key="1">
    <citation type="submission" date="2020-12" db="EMBL/GenBank/DDBJ databases">
        <title>Metabolic potential, ecology and presence of endohyphal bacteria is reflected in genomic diversity of Mucoromycotina.</title>
        <authorList>
            <person name="Muszewska A."/>
            <person name="Okrasinska A."/>
            <person name="Steczkiewicz K."/>
            <person name="Drgas O."/>
            <person name="Orlowska M."/>
            <person name="Perlinska-Lenart U."/>
            <person name="Aleksandrzak-Piekarczyk T."/>
            <person name="Szatraj K."/>
            <person name="Zielenkiewicz U."/>
            <person name="Pilsyk S."/>
            <person name="Malc E."/>
            <person name="Mieczkowski P."/>
            <person name="Kruszewska J.S."/>
            <person name="Biernat P."/>
            <person name="Pawlowska J."/>
        </authorList>
    </citation>
    <scope>NUCLEOTIDE SEQUENCE [LARGE SCALE GENOMIC DNA]</scope>
    <source>
        <strain evidence="3 4">CBS 142.35</strain>
    </source>
</reference>
<evidence type="ECO:0000256" key="1">
    <source>
        <dbReference type="SAM" id="MobiDB-lite"/>
    </source>
</evidence>
<name>A0A8H7VQK4_9FUNG</name>
<feature type="transmembrane region" description="Helical" evidence="2">
    <location>
        <begin position="6"/>
        <end position="26"/>
    </location>
</feature>
<dbReference type="OrthoDB" id="10333173at2759"/>
<keyword evidence="2" id="KW-0472">Membrane</keyword>
<proteinExistence type="predicted"/>
<keyword evidence="2" id="KW-1133">Transmembrane helix</keyword>
<keyword evidence="4" id="KW-1185">Reference proteome</keyword>
<comment type="caution">
    <text evidence="3">The sequence shown here is derived from an EMBL/GenBank/DDBJ whole genome shotgun (WGS) entry which is preliminary data.</text>
</comment>
<keyword evidence="2" id="KW-0812">Transmembrane</keyword>
<dbReference type="AlphaFoldDB" id="A0A8H7VQK4"/>
<dbReference type="EMBL" id="JAEPRB010000005">
    <property type="protein sequence ID" value="KAG2227707.1"/>
    <property type="molecule type" value="Genomic_DNA"/>
</dbReference>
<organism evidence="3 4">
    <name type="scientific">Circinella minor</name>
    <dbReference type="NCBI Taxonomy" id="1195481"/>
    <lineage>
        <taxon>Eukaryota</taxon>
        <taxon>Fungi</taxon>
        <taxon>Fungi incertae sedis</taxon>
        <taxon>Mucoromycota</taxon>
        <taxon>Mucoromycotina</taxon>
        <taxon>Mucoromycetes</taxon>
        <taxon>Mucorales</taxon>
        <taxon>Lichtheimiaceae</taxon>
        <taxon>Circinella</taxon>
    </lineage>
</organism>
<protein>
    <submittedName>
        <fullName evidence="3">Uncharacterized protein</fullName>
    </submittedName>
</protein>
<dbReference type="Proteomes" id="UP000646827">
    <property type="component" value="Unassembled WGS sequence"/>
</dbReference>
<gene>
    <name evidence="3" type="ORF">INT45_004749</name>
</gene>
<feature type="compositionally biased region" description="Basic and acidic residues" evidence="1">
    <location>
        <begin position="35"/>
        <end position="55"/>
    </location>
</feature>
<sequence>MVSGVATYCMIVGLCIAVIILGFIIMRIIKHKQAKKETNQEHPLEENNFGRRGDDPPIQQQHTSVQVDRPPAYEADTKGLSPPPKYITKNS</sequence>
<accession>A0A8H7VQK4</accession>
<evidence type="ECO:0000313" key="4">
    <source>
        <dbReference type="Proteomes" id="UP000646827"/>
    </source>
</evidence>